<keyword evidence="2" id="KW-1003">Cell membrane</keyword>
<comment type="caution">
    <text evidence="13">The sequence shown here is derived from an EMBL/GenBank/DDBJ whole genome shotgun (WGS) entry which is preliminary data.</text>
</comment>
<evidence type="ECO:0000256" key="3">
    <source>
        <dbReference type="ARBA" id="ARBA00022481"/>
    </source>
</evidence>
<dbReference type="Proteomes" id="UP001371218">
    <property type="component" value="Unassembled WGS sequence"/>
</dbReference>
<organism evidence="13 14">
    <name type="scientific">Ideonella lacteola</name>
    <dbReference type="NCBI Taxonomy" id="2984193"/>
    <lineage>
        <taxon>Bacteria</taxon>
        <taxon>Pseudomonadati</taxon>
        <taxon>Pseudomonadota</taxon>
        <taxon>Betaproteobacteria</taxon>
        <taxon>Burkholderiales</taxon>
        <taxon>Sphaerotilaceae</taxon>
        <taxon>Ideonella</taxon>
    </lineage>
</organism>
<feature type="domain" description="Methyl-accepting transducer" evidence="11">
    <location>
        <begin position="355"/>
        <end position="584"/>
    </location>
</feature>
<dbReference type="SMART" id="SM00283">
    <property type="entry name" value="MA"/>
    <property type="match status" value="1"/>
</dbReference>
<evidence type="ECO:0000259" key="12">
    <source>
        <dbReference type="PROSITE" id="PS50885"/>
    </source>
</evidence>
<keyword evidence="6 10" id="KW-0472">Membrane</keyword>
<evidence type="ECO:0000256" key="6">
    <source>
        <dbReference type="ARBA" id="ARBA00023136"/>
    </source>
</evidence>
<evidence type="ECO:0000313" key="13">
    <source>
        <dbReference type="EMBL" id="MEK8034508.1"/>
    </source>
</evidence>
<dbReference type="CDD" id="cd11386">
    <property type="entry name" value="MCP_signal"/>
    <property type="match status" value="1"/>
</dbReference>
<dbReference type="SUPFAM" id="SSF103190">
    <property type="entry name" value="Sensory domain-like"/>
    <property type="match status" value="1"/>
</dbReference>
<feature type="compositionally biased region" description="Low complexity" evidence="9">
    <location>
        <begin position="605"/>
        <end position="640"/>
    </location>
</feature>
<dbReference type="Gene3D" id="3.30.450.20">
    <property type="entry name" value="PAS domain"/>
    <property type="match status" value="2"/>
</dbReference>
<evidence type="ECO:0000256" key="10">
    <source>
        <dbReference type="SAM" id="Phobius"/>
    </source>
</evidence>
<evidence type="ECO:0000256" key="4">
    <source>
        <dbReference type="ARBA" id="ARBA00022692"/>
    </source>
</evidence>
<dbReference type="Gene3D" id="1.10.287.950">
    <property type="entry name" value="Methyl-accepting chemotaxis protein"/>
    <property type="match status" value="1"/>
</dbReference>
<accession>A0ABU9BX00</accession>
<evidence type="ECO:0000256" key="7">
    <source>
        <dbReference type="ARBA" id="ARBA00029447"/>
    </source>
</evidence>
<evidence type="ECO:0000256" key="5">
    <source>
        <dbReference type="ARBA" id="ARBA00022989"/>
    </source>
</evidence>
<comment type="similarity">
    <text evidence="7">Belongs to the methyl-accepting chemotaxis (MCP) protein family.</text>
</comment>
<keyword evidence="14" id="KW-1185">Reference proteome</keyword>
<sequence length="680" mass="70120">MFHSIKNRLIGLTFAIVVVTLALATSANYVTVRKHTSEDVTRSLDALARAHAGTIAAWVRTQKDIVEALVPAAAQPEPIPALQQAVKSGRIDTAYVGYADKRVVFSTPQQLPEGYDPTARPWYQQAASSDSTVLTAPYADAATKRLVVTFALAVKQGGSTQAVVASDVYLDGVVKTVESIKPTASGFAFLVDTDQKIVAHPDAARSLKPVSELSAALNAESIRQALAENGNWVDADIGGQDYLLRAAPVAGTPWTLVTAAQRGEALGSLSSVLRAAGLTLVLVLVGAGVIVAWLVGTMLSGLARVRDAMDEIGAGSGDLTRRLPVHGNDEIAQIAAAFNTFTEKIAAILKQVRAATESITCASTEIAAGNQDLSARTEQAASSLQETASSMEQLTGTVKQTADSASTANQLANSASASAAKGGAVVAQVVSTMDDISNSSKKIADIIGVIDGIAFQTNILALNAAVEAARAGEQGRGFAVVAGEVRSLAQRSADAAKEIKSLIGASVERVQSGSALVQDAGTAMGEIVAEVRRVNDIIGEIAAAASEQRDGIGQVNQAVTQLDQMTQQNAALVEQSAAAADSMRQQASRLSEVVSVFRLDDSTPHHSSPSAQAPRSASAAGARSATSKSPAAAPSAVATTAHERVAHEVIQAASSRTARPAASPSAPPPARGGDSDWESF</sequence>
<reference evidence="13 14" key="1">
    <citation type="submission" date="2024-04" db="EMBL/GenBank/DDBJ databases">
        <title>Novel species of the genus Ideonella isolated from streams.</title>
        <authorList>
            <person name="Lu H."/>
        </authorList>
    </citation>
    <scope>NUCLEOTIDE SEQUENCE [LARGE SCALE GENOMIC DNA]</scope>
    <source>
        <strain evidence="13 14">DXS29W</strain>
    </source>
</reference>
<dbReference type="InterPro" id="IPR003660">
    <property type="entry name" value="HAMP_dom"/>
</dbReference>
<keyword evidence="5 10" id="KW-1133">Transmembrane helix</keyword>
<dbReference type="CDD" id="cd06225">
    <property type="entry name" value="HAMP"/>
    <property type="match status" value="1"/>
</dbReference>
<feature type="transmembrane region" description="Helical" evidence="10">
    <location>
        <begin position="275"/>
        <end position="296"/>
    </location>
</feature>
<dbReference type="Pfam" id="PF00015">
    <property type="entry name" value="MCPsignal"/>
    <property type="match status" value="1"/>
</dbReference>
<dbReference type="CDD" id="cd12913">
    <property type="entry name" value="PDC1_MCP_like"/>
    <property type="match status" value="1"/>
</dbReference>
<dbReference type="SUPFAM" id="SSF58104">
    <property type="entry name" value="Methyl-accepting chemotaxis protein (MCP) signaling domain"/>
    <property type="match status" value="1"/>
</dbReference>
<dbReference type="InterPro" id="IPR004090">
    <property type="entry name" value="Chemotax_Me-accpt_rcpt"/>
</dbReference>
<gene>
    <name evidence="13" type="ORF">AACH06_27070</name>
</gene>
<dbReference type="EMBL" id="JBBUTG010000030">
    <property type="protein sequence ID" value="MEK8034508.1"/>
    <property type="molecule type" value="Genomic_DNA"/>
</dbReference>
<dbReference type="PRINTS" id="PR00260">
    <property type="entry name" value="CHEMTRNSDUCR"/>
</dbReference>
<dbReference type="InterPro" id="IPR051310">
    <property type="entry name" value="MCP_chemotaxis"/>
</dbReference>
<evidence type="ECO:0000256" key="2">
    <source>
        <dbReference type="ARBA" id="ARBA00022475"/>
    </source>
</evidence>
<dbReference type="InterPro" id="IPR033479">
    <property type="entry name" value="dCache_1"/>
</dbReference>
<dbReference type="Pfam" id="PF02743">
    <property type="entry name" value="dCache_1"/>
    <property type="match status" value="1"/>
</dbReference>
<dbReference type="CDD" id="cd12912">
    <property type="entry name" value="PDC2_MCP_like"/>
    <property type="match status" value="1"/>
</dbReference>
<dbReference type="PROSITE" id="PS50885">
    <property type="entry name" value="HAMP"/>
    <property type="match status" value="1"/>
</dbReference>
<evidence type="ECO:0000259" key="11">
    <source>
        <dbReference type="PROSITE" id="PS50111"/>
    </source>
</evidence>
<evidence type="ECO:0000313" key="14">
    <source>
        <dbReference type="Proteomes" id="UP001371218"/>
    </source>
</evidence>
<dbReference type="InterPro" id="IPR029151">
    <property type="entry name" value="Sensor-like_sf"/>
</dbReference>
<comment type="subcellular location">
    <subcellularLocation>
        <location evidence="1">Cell membrane</location>
        <topology evidence="1">Multi-pass membrane protein</topology>
    </subcellularLocation>
</comment>
<feature type="compositionally biased region" description="Low complexity" evidence="9">
    <location>
        <begin position="652"/>
        <end position="664"/>
    </location>
</feature>
<dbReference type="PANTHER" id="PTHR43531">
    <property type="entry name" value="PROTEIN ICFG"/>
    <property type="match status" value="1"/>
</dbReference>
<keyword evidence="4 10" id="KW-0812">Transmembrane</keyword>
<feature type="domain" description="HAMP" evidence="12">
    <location>
        <begin position="296"/>
        <end position="350"/>
    </location>
</feature>
<dbReference type="PANTHER" id="PTHR43531:SF14">
    <property type="entry name" value="METHYL-ACCEPTING CHEMOTAXIS PROTEIN I-RELATED"/>
    <property type="match status" value="1"/>
</dbReference>
<keyword evidence="8" id="KW-0807">Transducer</keyword>
<evidence type="ECO:0000256" key="1">
    <source>
        <dbReference type="ARBA" id="ARBA00004651"/>
    </source>
</evidence>
<evidence type="ECO:0000256" key="8">
    <source>
        <dbReference type="PROSITE-ProRule" id="PRU00284"/>
    </source>
</evidence>
<evidence type="ECO:0000256" key="9">
    <source>
        <dbReference type="SAM" id="MobiDB-lite"/>
    </source>
</evidence>
<dbReference type="RefSeq" id="WP_341428937.1">
    <property type="nucleotide sequence ID" value="NZ_JBBUTG010000030.1"/>
</dbReference>
<proteinExistence type="inferred from homology"/>
<dbReference type="PROSITE" id="PS50111">
    <property type="entry name" value="CHEMOTAXIS_TRANSDUC_2"/>
    <property type="match status" value="1"/>
</dbReference>
<protein>
    <submittedName>
        <fullName evidence="13">Methyl-accepting chemotaxis protein</fullName>
    </submittedName>
</protein>
<feature type="region of interest" description="Disordered" evidence="9">
    <location>
        <begin position="600"/>
        <end position="680"/>
    </location>
</feature>
<name>A0ABU9BX00_9BURK</name>
<dbReference type="InterPro" id="IPR004089">
    <property type="entry name" value="MCPsignal_dom"/>
</dbReference>
<keyword evidence="3" id="KW-0488">Methylation</keyword>
<dbReference type="Pfam" id="PF00672">
    <property type="entry name" value="HAMP"/>
    <property type="match status" value="1"/>
</dbReference>
<dbReference type="SMART" id="SM00304">
    <property type="entry name" value="HAMP"/>
    <property type="match status" value="1"/>
</dbReference>